<dbReference type="Pfam" id="PF02687">
    <property type="entry name" value="FtsX"/>
    <property type="match status" value="1"/>
</dbReference>
<dbReference type="PANTHER" id="PTHR32522:SF3">
    <property type="entry name" value="ABC3 TRANSPORTER PERMEASE PROTEIN DOMAIN-CONTAINING PROTEIN"/>
    <property type="match status" value="1"/>
</dbReference>
<dbReference type="VEuPathDB" id="CryptoDB:Vbra_21340"/>
<dbReference type="PANTHER" id="PTHR32522">
    <property type="match status" value="1"/>
</dbReference>
<organism evidence="9 10">
    <name type="scientific">Vitrella brassicaformis (strain CCMP3155)</name>
    <dbReference type="NCBI Taxonomy" id="1169540"/>
    <lineage>
        <taxon>Eukaryota</taxon>
        <taxon>Sar</taxon>
        <taxon>Alveolata</taxon>
        <taxon>Colpodellida</taxon>
        <taxon>Vitrellaceae</taxon>
        <taxon>Vitrella</taxon>
    </lineage>
</organism>
<feature type="compositionally biased region" description="Low complexity" evidence="6">
    <location>
        <begin position="58"/>
        <end position="81"/>
    </location>
</feature>
<comment type="subcellular location">
    <subcellularLocation>
        <location evidence="1">Cell membrane</location>
        <topology evidence="1">Multi-pass membrane protein</topology>
    </subcellularLocation>
</comment>
<gene>
    <name evidence="9" type="ORF">Vbra_21340</name>
</gene>
<sequence length="237" mass="25667">MGAIFKDKFQLQDPLSNNQSFLVTISGDTIDKSVSTSAVGASPCLATCSSRASRRRATASWRGSSPLPLSSQRRPSISPSPLSSWTCRICWCRTRPFCGWQSRRAGHGRYGNSALGGSLVDMRHDKRGHVDLDGPTLDAIVSDLSDYSTVSDYRDMENSVNESRGIMDVVFAAAAVVVMVLCFLSLVSSTAANIFERTKEMAILRSIGVTKARVTTLFIYQAFVLITSASDPSPRAA</sequence>
<evidence type="ECO:0000256" key="7">
    <source>
        <dbReference type="SAM" id="Phobius"/>
    </source>
</evidence>
<evidence type="ECO:0000313" key="10">
    <source>
        <dbReference type="Proteomes" id="UP000041254"/>
    </source>
</evidence>
<dbReference type="OrthoDB" id="2126250at2759"/>
<dbReference type="AlphaFoldDB" id="A0A0G4FKH3"/>
<dbReference type="GO" id="GO:0005886">
    <property type="term" value="C:plasma membrane"/>
    <property type="evidence" value="ECO:0007669"/>
    <property type="project" value="UniProtKB-SubCell"/>
</dbReference>
<protein>
    <recommendedName>
        <fullName evidence="8">ABC3 transporter permease C-terminal domain-containing protein</fullName>
    </recommendedName>
</protein>
<dbReference type="InterPro" id="IPR003838">
    <property type="entry name" value="ABC3_permease_C"/>
</dbReference>
<evidence type="ECO:0000256" key="2">
    <source>
        <dbReference type="ARBA" id="ARBA00022475"/>
    </source>
</evidence>
<proteinExistence type="predicted"/>
<reference evidence="9 10" key="1">
    <citation type="submission" date="2014-11" db="EMBL/GenBank/DDBJ databases">
        <authorList>
            <person name="Zhu J."/>
            <person name="Qi W."/>
            <person name="Song R."/>
        </authorList>
    </citation>
    <scope>NUCLEOTIDE SEQUENCE [LARGE SCALE GENOMIC DNA]</scope>
</reference>
<evidence type="ECO:0000256" key="3">
    <source>
        <dbReference type="ARBA" id="ARBA00022692"/>
    </source>
</evidence>
<evidence type="ECO:0000256" key="6">
    <source>
        <dbReference type="SAM" id="MobiDB-lite"/>
    </source>
</evidence>
<keyword evidence="5 7" id="KW-0472">Membrane</keyword>
<evidence type="ECO:0000256" key="4">
    <source>
        <dbReference type="ARBA" id="ARBA00022989"/>
    </source>
</evidence>
<keyword evidence="4 7" id="KW-1133">Transmembrane helix</keyword>
<accession>A0A0G4FKH3</accession>
<keyword evidence="10" id="KW-1185">Reference proteome</keyword>
<feature type="transmembrane region" description="Helical" evidence="7">
    <location>
        <begin position="169"/>
        <end position="195"/>
    </location>
</feature>
<dbReference type="EMBL" id="CDMY01000456">
    <property type="protein sequence ID" value="CEM14256.1"/>
    <property type="molecule type" value="Genomic_DNA"/>
</dbReference>
<dbReference type="InParanoid" id="A0A0G4FKH3"/>
<evidence type="ECO:0000256" key="5">
    <source>
        <dbReference type="ARBA" id="ARBA00023136"/>
    </source>
</evidence>
<evidence type="ECO:0000259" key="8">
    <source>
        <dbReference type="Pfam" id="PF02687"/>
    </source>
</evidence>
<keyword evidence="3 7" id="KW-0812">Transmembrane</keyword>
<keyword evidence="2" id="KW-1003">Cell membrane</keyword>
<name>A0A0G4FKH3_VITBC</name>
<dbReference type="Proteomes" id="UP000041254">
    <property type="component" value="Unassembled WGS sequence"/>
</dbReference>
<feature type="region of interest" description="Disordered" evidence="6">
    <location>
        <begin position="57"/>
        <end position="81"/>
    </location>
</feature>
<evidence type="ECO:0000313" key="9">
    <source>
        <dbReference type="EMBL" id="CEM14256.1"/>
    </source>
</evidence>
<feature type="domain" description="ABC3 transporter permease C-terminal" evidence="8">
    <location>
        <begin position="173"/>
        <end position="229"/>
    </location>
</feature>
<evidence type="ECO:0000256" key="1">
    <source>
        <dbReference type="ARBA" id="ARBA00004651"/>
    </source>
</evidence>